<keyword evidence="7" id="KW-1133">Transmembrane helix</keyword>
<name>A0ABR9QM84_9BACI</name>
<comment type="caution">
    <text evidence="10">The sequence shown here is derived from an EMBL/GenBank/DDBJ whole genome shotgun (WGS) entry which is preliminary data.</text>
</comment>
<feature type="transmembrane region" description="Helical" evidence="7">
    <location>
        <begin position="20"/>
        <end position="40"/>
    </location>
</feature>
<dbReference type="Pfam" id="PF00015">
    <property type="entry name" value="MCPsignal"/>
    <property type="match status" value="1"/>
</dbReference>
<feature type="transmembrane region" description="Helical" evidence="7">
    <location>
        <begin position="191"/>
        <end position="213"/>
    </location>
</feature>
<evidence type="ECO:0000313" key="10">
    <source>
        <dbReference type="EMBL" id="MBE4909611.1"/>
    </source>
</evidence>
<evidence type="ECO:0000256" key="5">
    <source>
        <dbReference type="ARBA" id="ARBA00029447"/>
    </source>
</evidence>
<dbReference type="SMART" id="SM00304">
    <property type="entry name" value="HAMP"/>
    <property type="match status" value="1"/>
</dbReference>
<dbReference type="CDD" id="cd11386">
    <property type="entry name" value="MCP_signal"/>
    <property type="match status" value="1"/>
</dbReference>
<dbReference type="PROSITE" id="PS50111">
    <property type="entry name" value="CHEMOTAXIS_TRANSDUC_2"/>
    <property type="match status" value="1"/>
</dbReference>
<dbReference type="InterPro" id="IPR004089">
    <property type="entry name" value="MCPsignal_dom"/>
</dbReference>
<keyword evidence="11" id="KW-1185">Reference proteome</keyword>
<organism evidence="10 11">
    <name type="scientific">Litchfieldia luteola</name>
    <dbReference type="NCBI Taxonomy" id="682179"/>
    <lineage>
        <taxon>Bacteria</taxon>
        <taxon>Bacillati</taxon>
        <taxon>Bacillota</taxon>
        <taxon>Bacilli</taxon>
        <taxon>Bacillales</taxon>
        <taxon>Bacillaceae</taxon>
        <taxon>Litchfieldia</taxon>
    </lineage>
</organism>
<proteinExistence type="inferred from homology"/>
<dbReference type="PANTHER" id="PTHR32089:SF114">
    <property type="entry name" value="METHYL-ACCEPTING CHEMOTAXIS PROTEIN MCPB"/>
    <property type="match status" value="1"/>
</dbReference>
<keyword evidence="3 7" id="KW-0472">Membrane</keyword>
<dbReference type="PROSITE" id="PS50885">
    <property type="entry name" value="HAMP"/>
    <property type="match status" value="1"/>
</dbReference>
<evidence type="ECO:0000313" key="11">
    <source>
        <dbReference type="Proteomes" id="UP001516662"/>
    </source>
</evidence>
<reference evidence="10 11" key="1">
    <citation type="submission" date="2020-10" db="EMBL/GenBank/DDBJ databases">
        <title>Bacillus sp. HD4P25, an endophyte from a halophyte.</title>
        <authorList>
            <person name="Sun J.-Q."/>
        </authorList>
    </citation>
    <scope>NUCLEOTIDE SEQUENCE [LARGE SCALE GENOMIC DNA]</scope>
    <source>
        <strain evidence="10 11">YIM 93174</strain>
    </source>
</reference>
<gene>
    <name evidence="10" type="ORF">IMZ08_16280</name>
</gene>
<evidence type="ECO:0000256" key="6">
    <source>
        <dbReference type="PROSITE-ProRule" id="PRU00284"/>
    </source>
</evidence>
<dbReference type="InterPro" id="IPR003660">
    <property type="entry name" value="HAMP_dom"/>
</dbReference>
<keyword evidence="2" id="KW-1003">Cell membrane</keyword>
<dbReference type="PANTHER" id="PTHR32089">
    <property type="entry name" value="METHYL-ACCEPTING CHEMOTAXIS PROTEIN MCPB"/>
    <property type="match status" value="1"/>
</dbReference>
<dbReference type="CDD" id="cd06225">
    <property type="entry name" value="HAMP"/>
    <property type="match status" value="1"/>
</dbReference>
<keyword evidence="7" id="KW-0812">Transmembrane</keyword>
<dbReference type="Proteomes" id="UP001516662">
    <property type="component" value="Unassembled WGS sequence"/>
</dbReference>
<comment type="subcellular location">
    <subcellularLocation>
        <location evidence="1">Cell membrane</location>
    </subcellularLocation>
</comment>
<protein>
    <submittedName>
        <fullName evidence="10">HAMP domain-containing protein</fullName>
    </submittedName>
</protein>
<evidence type="ECO:0000256" key="1">
    <source>
        <dbReference type="ARBA" id="ARBA00004236"/>
    </source>
</evidence>
<evidence type="ECO:0000259" key="9">
    <source>
        <dbReference type="PROSITE" id="PS50885"/>
    </source>
</evidence>
<evidence type="ECO:0000256" key="2">
    <source>
        <dbReference type="ARBA" id="ARBA00022475"/>
    </source>
</evidence>
<evidence type="ECO:0000259" key="8">
    <source>
        <dbReference type="PROSITE" id="PS50111"/>
    </source>
</evidence>
<comment type="similarity">
    <text evidence="5">Belongs to the methyl-accepting chemotaxis (MCP) protein family.</text>
</comment>
<evidence type="ECO:0000256" key="7">
    <source>
        <dbReference type="SAM" id="Phobius"/>
    </source>
</evidence>
<dbReference type="SUPFAM" id="SSF58104">
    <property type="entry name" value="Methyl-accepting chemotaxis protein (MCP) signaling domain"/>
    <property type="match status" value="1"/>
</dbReference>
<dbReference type="EMBL" id="JADCLJ010000022">
    <property type="protein sequence ID" value="MBE4909611.1"/>
    <property type="molecule type" value="Genomic_DNA"/>
</dbReference>
<sequence length="574" mass="62221">MFKKRPSLLKFSNLKIGWKFGIALGLSIALFCASAVIIFFQIQGVKTELTSLEKKSNNSIIITEIASLIRSKDARIADYISSPKEAYIKEYNEIDESLTLFLVELKPQLTSNEEIVILGEIDKADEEINTLFLNSIGPAIKSGDQSVALLSRGKTQILRSGVVKKLEELRSILDNQRDTAMKQVSMSLNSAITNLLIAIALSTVLGILIVYLINRIVHKNLNNVIKMAKEISEGNLTIDENSYTGKDEIGQLSSAMNVMLISLRDMVTKISNVSETVTSQSEELTQSANEVKEGSRQVAATMQELSAGSESQANDSSELSEAMSTFIDKIQGANTNGQLIHDSSNYVLKLTKDGSQLMDSSVKQMNSIDEIFNVAVDKVKGLDKHSKEISTLVGVIKAIADQTNLLALNAAIEAARAGEHGKGFAVVADEVRKLAEQVSVSVSDITGIVAGIQKESGEVVTSLEEGYHQVEKGSEQIQTTGKTFETINQSVLEMVTRIQDVSNNLKEIVSSSELMSQSIVNIASVSEESAAGIEQTSASIQQTTSSMEEIAGSANQLSVLAEELNGQVRRFKLS</sequence>
<feature type="domain" description="Methyl-accepting transducer" evidence="8">
    <location>
        <begin position="287"/>
        <end position="544"/>
    </location>
</feature>
<feature type="domain" description="HAMP" evidence="9">
    <location>
        <begin position="215"/>
        <end position="268"/>
    </location>
</feature>
<dbReference type="RefSeq" id="WP_193538428.1">
    <property type="nucleotide sequence ID" value="NZ_JADCLJ010000022.1"/>
</dbReference>
<dbReference type="Gene3D" id="1.10.287.950">
    <property type="entry name" value="Methyl-accepting chemotaxis protein"/>
    <property type="match status" value="1"/>
</dbReference>
<dbReference type="SMART" id="SM00283">
    <property type="entry name" value="MA"/>
    <property type="match status" value="1"/>
</dbReference>
<dbReference type="Pfam" id="PF00672">
    <property type="entry name" value="HAMP"/>
    <property type="match status" value="1"/>
</dbReference>
<evidence type="ECO:0000256" key="3">
    <source>
        <dbReference type="ARBA" id="ARBA00023136"/>
    </source>
</evidence>
<accession>A0ABR9QM84</accession>
<evidence type="ECO:0000256" key="4">
    <source>
        <dbReference type="ARBA" id="ARBA00023224"/>
    </source>
</evidence>
<dbReference type="Gene3D" id="1.10.8.500">
    <property type="entry name" value="HAMP domain in histidine kinase"/>
    <property type="match status" value="1"/>
</dbReference>
<keyword evidence="4 6" id="KW-0807">Transducer</keyword>